<dbReference type="EMBL" id="DYYQ01000023">
    <property type="protein sequence ID" value="HJE49344.1"/>
    <property type="molecule type" value="Genomic_DNA"/>
</dbReference>
<evidence type="ECO:0000313" key="1">
    <source>
        <dbReference type="EMBL" id="HJE49344.1"/>
    </source>
</evidence>
<accession>A0A921EKS2</accession>
<protein>
    <submittedName>
        <fullName evidence="1">Uncharacterized protein</fullName>
    </submittedName>
</protein>
<comment type="caution">
    <text evidence="1">The sequence shown here is derived from an EMBL/GenBank/DDBJ whole genome shotgun (WGS) entry which is preliminary data.</text>
</comment>
<dbReference type="AlphaFoldDB" id="A0A921EKS2"/>
<reference evidence="1" key="1">
    <citation type="journal article" date="2021" name="PeerJ">
        <title>Extensive microbial diversity within the chicken gut microbiome revealed by metagenomics and culture.</title>
        <authorList>
            <person name="Gilroy R."/>
            <person name="Ravi A."/>
            <person name="Getino M."/>
            <person name="Pursley I."/>
            <person name="Horton D.L."/>
            <person name="Alikhan N.F."/>
            <person name="Baker D."/>
            <person name="Gharbi K."/>
            <person name="Hall N."/>
            <person name="Watson M."/>
            <person name="Adriaenssens E.M."/>
            <person name="Foster-Nyarko E."/>
            <person name="Jarju S."/>
            <person name="Secka A."/>
            <person name="Antonio M."/>
            <person name="Oren A."/>
            <person name="Chaudhuri R.R."/>
            <person name="La Ragione R."/>
            <person name="Hildebrand F."/>
            <person name="Pallen M.J."/>
        </authorList>
    </citation>
    <scope>NUCLEOTIDE SEQUENCE</scope>
    <source>
        <strain evidence="1">CHK192-2623</strain>
    </source>
</reference>
<reference evidence="1" key="2">
    <citation type="submission" date="2021-09" db="EMBL/GenBank/DDBJ databases">
        <authorList>
            <person name="Gilroy R."/>
        </authorList>
    </citation>
    <scope>NUCLEOTIDE SEQUENCE</scope>
    <source>
        <strain evidence="1">CHK192-2623</strain>
    </source>
</reference>
<gene>
    <name evidence="1" type="ORF">K8V69_04075</name>
</gene>
<name>A0A921EKS2_LACJH</name>
<sequence length="115" mass="13631">MDYDSLTVEAKSVLLTFYKLYCQRIKNGESRLDAREFQDFYLIRQKYFADWTNINDLLDAVNELSRQKWLNNEYSNNVPTIIALNTESIAFMQTRFSRGLKQVIDELSKIKSLIF</sequence>
<evidence type="ECO:0000313" key="2">
    <source>
        <dbReference type="Proteomes" id="UP000732527"/>
    </source>
</evidence>
<proteinExistence type="predicted"/>
<organism evidence="1 2">
    <name type="scientific">Lactobacillus johnsonii</name>
    <dbReference type="NCBI Taxonomy" id="33959"/>
    <lineage>
        <taxon>Bacteria</taxon>
        <taxon>Bacillati</taxon>
        <taxon>Bacillota</taxon>
        <taxon>Bacilli</taxon>
        <taxon>Lactobacillales</taxon>
        <taxon>Lactobacillaceae</taxon>
        <taxon>Lactobacillus</taxon>
    </lineage>
</organism>
<dbReference type="Proteomes" id="UP000732527">
    <property type="component" value="Unassembled WGS sequence"/>
</dbReference>